<organism evidence="1 2">
    <name type="scientific">Sphingomonas ginsenosidivorax</name>
    <dbReference type="NCBI Taxonomy" id="862135"/>
    <lineage>
        <taxon>Bacteria</taxon>
        <taxon>Pseudomonadati</taxon>
        <taxon>Pseudomonadota</taxon>
        <taxon>Alphaproteobacteria</taxon>
        <taxon>Sphingomonadales</taxon>
        <taxon>Sphingomonadaceae</taxon>
        <taxon>Sphingomonas</taxon>
    </lineage>
</organism>
<evidence type="ECO:0000313" key="2">
    <source>
        <dbReference type="Proteomes" id="UP000321250"/>
    </source>
</evidence>
<dbReference type="InterPro" id="IPR021508">
    <property type="entry name" value="Gp17-like"/>
</dbReference>
<dbReference type="RefSeq" id="WP_147083436.1">
    <property type="nucleotide sequence ID" value="NZ_VOQR01000001.1"/>
</dbReference>
<dbReference type="InterPro" id="IPR053745">
    <property type="entry name" value="Viral_Tail_Comp_sf"/>
</dbReference>
<evidence type="ECO:0000313" key="1">
    <source>
        <dbReference type="EMBL" id="TXC72159.1"/>
    </source>
</evidence>
<dbReference type="AlphaFoldDB" id="A0A5C6UHJ4"/>
<protein>
    <submittedName>
        <fullName evidence="1">DUF3168 domain-containing protein</fullName>
    </submittedName>
</protein>
<dbReference type="EMBL" id="VOQR01000001">
    <property type="protein sequence ID" value="TXC72159.1"/>
    <property type="molecule type" value="Genomic_DNA"/>
</dbReference>
<dbReference type="Gene3D" id="3.30.2000.30">
    <property type="match status" value="1"/>
</dbReference>
<reference evidence="1 2" key="1">
    <citation type="journal article" date="2013" name="Antonie Van Leeuwenhoek">
        <title>Sphingomonas ginsenosidivorax sp. nov., with the ability to transform ginsenosides.</title>
        <authorList>
            <person name="Jin X.F."/>
            <person name="Kim J.K."/>
            <person name="Liu Q.M."/>
            <person name="Kang M.S."/>
            <person name="He D."/>
            <person name="Jin F.X."/>
            <person name="Kim S.C."/>
            <person name="Im W.T."/>
        </authorList>
    </citation>
    <scope>NUCLEOTIDE SEQUENCE [LARGE SCALE GENOMIC DNA]</scope>
    <source>
        <strain evidence="1 2">KHI67</strain>
    </source>
</reference>
<name>A0A5C6UHJ4_9SPHN</name>
<dbReference type="OrthoDB" id="7450850at2"/>
<comment type="caution">
    <text evidence="1">The sequence shown here is derived from an EMBL/GenBank/DDBJ whole genome shotgun (WGS) entry which is preliminary data.</text>
</comment>
<dbReference type="Pfam" id="PF11367">
    <property type="entry name" value="Tail_completion_gp17"/>
    <property type="match status" value="1"/>
</dbReference>
<sequence>MSARSALQAAIVARLGTVAGLRVFDAPPLRGGVPYAVVEEPVLQQADAVGIAGRTGTVSVVAHDAGERPVRLRALVAGVDAALETMAGDVGEGWRLVGVRLARSRLARVGDDRWRGVSEFAVRLYRES</sequence>
<dbReference type="Proteomes" id="UP000321250">
    <property type="component" value="Unassembled WGS sequence"/>
</dbReference>
<keyword evidence="2" id="KW-1185">Reference proteome</keyword>
<gene>
    <name evidence="1" type="ORF">FSB78_15320</name>
</gene>
<accession>A0A5C6UHJ4</accession>
<proteinExistence type="predicted"/>